<dbReference type="AlphaFoldDB" id="A0A2C8Y7J7"/>
<feature type="domain" description="RDD" evidence="6">
    <location>
        <begin position="31"/>
        <end position="158"/>
    </location>
</feature>
<dbReference type="OrthoDB" id="9787732at2"/>
<comment type="subcellular location">
    <subcellularLocation>
        <location evidence="1">Membrane</location>
        <topology evidence="1">Multi-pass membrane protein</topology>
    </subcellularLocation>
</comment>
<dbReference type="RefSeq" id="WP_097059326.1">
    <property type="nucleotide sequence ID" value="NZ_BMLC01000002.1"/>
</dbReference>
<name>A0A2C8Y7J7_9MICO</name>
<reference evidence="7 8" key="1">
    <citation type="submission" date="2017-09" db="EMBL/GenBank/DDBJ databases">
        <authorList>
            <person name="Ehlers B."/>
            <person name="Leendertz F.H."/>
        </authorList>
    </citation>
    <scope>NUCLEOTIDE SEQUENCE [LARGE SCALE GENOMIC DNA]</scope>
    <source>
        <strain evidence="7 8">CGMCC 1.05381</strain>
    </source>
</reference>
<keyword evidence="4 5" id="KW-0472">Membrane</keyword>
<feature type="transmembrane region" description="Helical" evidence="5">
    <location>
        <begin position="31"/>
        <end position="57"/>
    </location>
</feature>
<keyword evidence="3 5" id="KW-1133">Transmembrane helix</keyword>
<dbReference type="GO" id="GO:0016020">
    <property type="term" value="C:membrane"/>
    <property type="evidence" value="ECO:0007669"/>
    <property type="project" value="UniProtKB-SubCell"/>
</dbReference>
<evidence type="ECO:0000256" key="2">
    <source>
        <dbReference type="ARBA" id="ARBA00022692"/>
    </source>
</evidence>
<feature type="transmembrane region" description="Helical" evidence="5">
    <location>
        <begin position="69"/>
        <end position="89"/>
    </location>
</feature>
<evidence type="ECO:0000256" key="5">
    <source>
        <dbReference type="SAM" id="Phobius"/>
    </source>
</evidence>
<feature type="transmembrane region" description="Helical" evidence="5">
    <location>
        <begin position="120"/>
        <end position="145"/>
    </location>
</feature>
<dbReference type="EMBL" id="OCST01000001">
    <property type="protein sequence ID" value="SOE46104.1"/>
    <property type="molecule type" value="Genomic_DNA"/>
</dbReference>
<dbReference type="Proteomes" id="UP000219440">
    <property type="component" value="Unassembled WGS sequence"/>
</dbReference>
<evidence type="ECO:0000256" key="4">
    <source>
        <dbReference type="ARBA" id="ARBA00023136"/>
    </source>
</evidence>
<dbReference type="PANTHER" id="PTHR38480">
    <property type="entry name" value="SLR0254 PROTEIN"/>
    <property type="match status" value="1"/>
</dbReference>
<evidence type="ECO:0000313" key="7">
    <source>
        <dbReference type="EMBL" id="SOE46104.1"/>
    </source>
</evidence>
<evidence type="ECO:0000256" key="3">
    <source>
        <dbReference type="ARBA" id="ARBA00022989"/>
    </source>
</evidence>
<dbReference type="PANTHER" id="PTHR38480:SF1">
    <property type="entry name" value="SLR0254 PROTEIN"/>
    <property type="match status" value="1"/>
</dbReference>
<accession>A0A2C8Y7J7</accession>
<proteinExistence type="predicted"/>
<dbReference type="Pfam" id="PF06271">
    <property type="entry name" value="RDD"/>
    <property type="match status" value="1"/>
</dbReference>
<protein>
    <submittedName>
        <fullName evidence="7">Uncharacterized membrane protein YckC, RDD family</fullName>
    </submittedName>
</protein>
<keyword evidence="2 5" id="KW-0812">Transmembrane</keyword>
<gene>
    <name evidence="7" type="ORF">SAMN06296378_0125</name>
</gene>
<keyword evidence="8" id="KW-1185">Reference proteome</keyword>
<dbReference type="InterPro" id="IPR010432">
    <property type="entry name" value="RDD"/>
</dbReference>
<evidence type="ECO:0000313" key="8">
    <source>
        <dbReference type="Proteomes" id="UP000219440"/>
    </source>
</evidence>
<organism evidence="7 8">
    <name type="scientific">Salinibacterium xinjiangense</name>
    <dbReference type="NCBI Taxonomy" id="386302"/>
    <lineage>
        <taxon>Bacteria</taxon>
        <taxon>Bacillati</taxon>
        <taxon>Actinomycetota</taxon>
        <taxon>Actinomycetes</taxon>
        <taxon>Micrococcales</taxon>
        <taxon>Microbacteriaceae</taxon>
        <taxon>Salinibacterium</taxon>
    </lineage>
</organism>
<evidence type="ECO:0000256" key="1">
    <source>
        <dbReference type="ARBA" id="ARBA00004141"/>
    </source>
</evidence>
<sequence>MASIDSVEHDENLHELVTGEAVALDLRSSSFVLRAAGTIIDYLLYFGSYIGIIVVMFSLADQFGLDQALMTAISVVGLVLCLVVIPTAVETATHGKSLGKLAIGSRIVRDDGGSIGFRHAFIRALTGVFEIFMTFGGMAAIIALLNGRAKRLGDLVAGTYSQNERVSAAVTPVYGVPTVLAEWARTADVATLPDALARRVAAFLAQAASLTPVTRERFSRELADEVSVFVSPVPAANAELFLAAVVSVRRDRESTALGLERSGLERLAPVLGGLPRGFPDRG</sequence>
<evidence type="ECO:0000259" key="6">
    <source>
        <dbReference type="Pfam" id="PF06271"/>
    </source>
</evidence>